<dbReference type="Pfam" id="PF00069">
    <property type="entry name" value="Pkinase"/>
    <property type="match status" value="1"/>
</dbReference>
<dbReference type="Gene3D" id="1.25.40.10">
    <property type="entry name" value="Tetratricopeptide repeat domain"/>
    <property type="match status" value="2"/>
</dbReference>
<dbReference type="SUPFAM" id="SSF48452">
    <property type="entry name" value="TPR-like"/>
    <property type="match status" value="2"/>
</dbReference>
<gene>
    <name evidence="8" type="ORF">POL25_01920</name>
</gene>
<proteinExistence type="predicted"/>
<feature type="domain" description="Protein kinase" evidence="7">
    <location>
        <begin position="67"/>
        <end position="344"/>
    </location>
</feature>
<evidence type="ECO:0000256" key="3">
    <source>
        <dbReference type="ARBA" id="ARBA00022777"/>
    </source>
</evidence>
<dbReference type="SUPFAM" id="SSF56112">
    <property type="entry name" value="Protein kinase-like (PK-like)"/>
    <property type="match status" value="1"/>
</dbReference>
<evidence type="ECO:0000256" key="5">
    <source>
        <dbReference type="PROSITE-ProRule" id="PRU10141"/>
    </source>
</evidence>
<feature type="binding site" evidence="5">
    <location>
        <position position="96"/>
    </location>
    <ligand>
        <name>ATP</name>
        <dbReference type="ChEBI" id="CHEBI:30616"/>
    </ligand>
</feature>
<dbReference type="InterPro" id="IPR011990">
    <property type="entry name" value="TPR-like_helical_dom_sf"/>
</dbReference>
<dbReference type="Proteomes" id="UP001221686">
    <property type="component" value="Unassembled WGS sequence"/>
</dbReference>
<dbReference type="InterPro" id="IPR017441">
    <property type="entry name" value="Protein_kinase_ATP_BS"/>
</dbReference>
<feature type="transmembrane region" description="Helical" evidence="6">
    <location>
        <begin position="354"/>
        <end position="376"/>
    </location>
</feature>
<dbReference type="InterPro" id="IPR000719">
    <property type="entry name" value="Prot_kinase_dom"/>
</dbReference>
<dbReference type="SMART" id="SM00028">
    <property type="entry name" value="TPR"/>
    <property type="match status" value="5"/>
</dbReference>
<dbReference type="InterPro" id="IPR011009">
    <property type="entry name" value="Kinase-like_dom_sf"/>
</dbReference>
<protein>
    <submittedName>
        <fullName evidence="8">Serine/threonine-protein kinase</fullName>
    </submittedName>
</protein>
<keyword evidence="1" id="KW-0808">Transferase</keyword>
<evidence type="ECO:0000259" key="7">
    <source>
        <dbReference type="PROSITE" id="PS50011"/>
    </source>
</evidence>
<dbReference type="PROSITE" id="PS50011">
    <property type="entry name" value="PROTEIN_KINASE_DOM"/>
    <property type="match status" value="1"/>
</dbReference>
<dbReference type="PANTHER" id="PTHR43289">
    <property type="entry name" value="MITOGEN-ACTIVATED PROTEIN KINASE KINASE KINASE 20-RELATED"/>
    <property type="match status" value="1"/>
</dbReference>
<sequence>MPAGCIDEQRAQAFVGATLAEPARLEIEDHVDECASCRRLLAAMIRLHSSPAHEGARSLVGAQIGRYQVRAAIGRGAMGEVFRGDDLELARPVALKRLHARVAEVAGGRAYLIREARAAAQLQHPNVVAVHEIVDVRGETFLVMEWIEGATLRAWLRERARGWREIVQVVAAAGRGLAAAHAGGLLHRDFKPENILVDREGRPRVADFGLARPIDAPMSTGLPVPVYALHATTGALTGTPAYLAPELTGMLLPSAGETGTPVVRGHDARTDQYAFAITLYEALHDSHPFAGSSPEAMWREMAGGRIRRGARRIPAWLDRAVRRGLAVDPARRWPDLATMLDALERGVRRTRRRVISTAAAAIVAGAIGVGLLAPLARPEAPCGDDLVDTVWHAEAQATLARRFTAAAPERSAATITAITAQIGQWSDAWRLLRRSACVAGPARAARSSCLDRQLGELRAQLAVWEQADASVVDHATAAVAALPSPAECVDARDTTSPGSASLLASTAKIDALQRSGRWEEALVHAPEVLAQAERTTSPGPRAAALLAVARIELDAHARTAARDHARAAARAASHAREDDLLVAALMLEALVLIDDHRAADALVVCDAVEAFAARGLPRSEGIELLRADALLQLGRTDEAIVHYRRGIARLELAAGRDPSRRVALASAVAALGTALGRLDRIAEGAAELRRALEIEEAALGPMHPTVGQTLHDLARLERASGELEDAERHFDRTRKIFAAVHGEASFEVVVADTALADLASRWGDLERAQRLAERALATLAGTRLDEPGLQSQLENQLGLVEQERERCSAAIPHYERALALSLRAAEPPDQQALGYVNLATCLSDVGRDAEARSAAEQALAAWTRAHVEPPERAMAWGILADIEARGGDRRRAVALAGKAMAALGDREDEPYAAMRAVLHEQLQRWSG</sequence>
<keyword evidence="6" id="KW-1133">Transmembrane helix</keyword>
<keyword evidence="6" id="KW-0812">Transmembrane</keyword>
<evidence type="ECO:0000256" key="2">
    <source>
        <dbReference type="ARBA" id="ARBA00022741"/>
    </source>
</evidence>
<dbReference type="PROSITE" id="PS00107">
    <property type="entry name" value="PROTEIN_KINASE_ATP"/>
    <property type="match status" value="1"/>
</dbReference>
<dbReference type="PROSITE" id="PS00108">
    <property type="entry name" value="PROTEIN_KINASE_ST"/>
    <property type="match status" value="1"/>
</dbReference>
<dbReference type="Gene3D" id="3.30.200.20">
    <property type="entry name" value="Phosphorylase Kinase, domain 1"/>
    <property type="match status" value="1"/>
</dbReference>
<reference evidence="8 9" key="1">
    <citation type="submission" date="2022-11" db="EMBL/GenBank/DDBJ databases">
        <title>Minimal conservation of predation-associated metabolite biosynthetic gene clusters underscores biosynthetic potential of Myxococcota including descriptions for ten novel species: Archangium lansinium sp. nov., Myxococcus landrumus sp. nov., Nannocystis bai.</title>
        <authorList>
            <person name="Ahearne A."/>
            <person name="Stevens C."/>
            <person name="Dowd S."/>
        </authorList>
    </citation>
    <scope>NUCLEOTIDE SEQUENCE [LARGE SCALE GENOMIC DNA]</scope>
    <source>
        <strain evidence="8 9">BB15-2</strain>
    </source>
</reference>
<dbReference type="InterPro" id="IPR008271">
    <property type="entry name" value="Ser/Thr_kinase_AS"/>
</dbReference>
<keyword evidence="2 5" id="KW-0547">Nucleotide-binding</keyword>
<dbReference type="GO" id="GO:0016301">
    <property type="term" value="F:kinase activity"/>
    <property type="evidence" value="ECO:0007669"/>
    <property type="project" value="UniProtKB-KW"/>
</dbReference>
<evidence type="ECO:0000256" key="4">
    <source>
        <dbReference type="ARBA" id="ARBA00022840"/>
    </source>
</evidence>
<organism evidence="8 9">
    <name type="scientific">Nannocystis bainbridge</name>
    <dbReference type="NCBI Taxonomy" id="2995303"/>
    <lineage>
        <taxon>Bacteria</taxon>
        <taxon>Pseudomonadati</taxon>
        <taxon>Myxococcota</taxon>
        <taxon>Polyangia</taxon>
        <taxon>Nannocystales</taxon>
        <taxon>Nannocystaceae</taxon>
        <taxon>Nannocystis</taxon>
    </lineage>
</organism>
<comment type="caution">
    <text evidence="8">The sequence shown here is derived from an EMBL/GenBank/DDBJ whole genome shotgun (WGS) entry which is preliminary data.</text>
</comment>
<accession>A0ABT5DPV1</accession>
<keyword evidence="4 5" id="KW-0067">ATP-binding</keyword>
<keyword evidence="3 8" id="KW-0418">Kinase</keyword>
<dbReference type="CDD" id="cd14014">
    <property type="entry name" value="STKc_PknB_like"/>
    <property type="match status" value="1"/>
</dbReference>
<dbReference type="Pfam" id="PF13424">
    <property type="entry name" value="TPR_12"/>
    <property type="match status" value="2"/>
</dbReference>
<evidence type="ECO:0000256" key="1">
    <source>
        <dbReference type="ARBA" id="ARBA00022679"/>
    </source>
</evidence>
<evidence type="ECO:0000313" key="9">
    <source>
        <dbReference type="Proteomes" id="UP001221686"/>
    </source>
</evidence>
<dbReference type="PANTHER" id="PTHR43289:SF6">
    <property type="entry name" value="SERINE_THREONINE-PROTEIN KINASE NEKL-3"/>
    <property type="match status" value="1"/>
</dbReference>
<dbReference type="InterPro" id="IPR019734">
    <property type="entry name" value="TPR_rpt"/>
</dbReference>
<keyword evidence="6" id="KW-0472">Membrane</keyword>
<dbReference type="EMBL" id="JAQNDL010000001">
    <property type="protein sequence ID" value="MDC0715628.1"/>
    <property type="molecule type" value="Genomic_DNA"/>
</dbReference>
<dbReference type="RefSeq" id="WP_272084053.1">
    <property type="nucleotide sequence ID" value="NZ_JAQNDL010000001.1"/>
</dbReference>
<dbReference type="Gene3D" id="1.10.510.10">
    <property type="entry name" value="Transferase(Phosphotransferase) domain 1"/>
    <property type="match status" value="1"/>
</dbReference>
<name>A0ABT5DPV1_9BACT</name>
<keyword evidence="9" id="KW-1185">Reference proteome</keyword>
<evidence type="ECO:0000313" key="8">
    <source>
        <dbReference type="EMBL" id="MDC0715628.1"/>
    </source>
</evidence>
<evidence type="ECO:0000256" key="6">
    <source>
        <dbReference type="SAM" id="Phobius"/>
    </source>
</evidence>